<comment type="caution">
    <text evidence="7">The sequence shown here is derived from an EMBL/GenBank/DDBJ whole genome shotgun (WGS) entry which is preliminary data.</text>
</comment>
<accession>A0A5M8FN79</accession>
<dbReference type="Gene3D" id="1.20.58.390">
    <property type="entry name" value="Neurotransmitter-gated ion-channel transmembrane domain"/>
    <property type="match status" value="1"/>
</dbReference>
<keyword evidence="4 5" id="KW-0472">Membrane</keyword>
<evidence type="ECO:0000256" key="5">
    <source>
        <dbReference type="SAM" id="Phobius"/>
    </source>
</evidence>
<dbReference type="Pfam" id="PF02931">
    <property type="entry name" value="Neur_chan_LBD"/>
    <property type="match status" value="1"/>
</dbReference>
<dbReference type="PANTHER" id="PTHR18945">
    <property type="entry name" value="NEUROTRANSMITTER GATED ION CHANNEL"/>
    <property type="match status" value="1"/>
</dbReference>
<dbReference type="GO" id="GO:0005230">
    <property type="term" value="F:extracellular ligand-gated monoatomic ion channel activity"/>
    <property type="evidence" value="ECO:0007669"/>
    <property type="project" value="InterPro"/>
</dbReference>
<dbReference type="InterPro" id="IPR038050">
    <property type="entry name" value="Neuro_actylchol_rec"/>
</dbReference>
<feature type="transmembrane region" description="Helical" evidence="5">
    <location>
        <begin position="293"/>
        <end position="313"/>
    </location>
</feature>
<evidence type="ECO:0000313" key="7">
    <source>
        <dbReference type="EMBL" id="KAA6182382.1"/>
    </source>
</evidence>
<keyword evidence="3 5" id="KW-1133">Transmembrane helix</keyword>
<evidence type="ECO:0000256" key="4">
    <source>
        <dbReference type="ARBA" id="ARBA00023136"/>
    </source>
</evidence>
<feature type="domain" description="Neurotransmitter-gated ion-channel ligand-binding" evidence="6">
    <location>
        <begin position="63"/>
        <end position="263"/>
    </location>
</feature>
<dbReference type="SUPFAM" id="SSF90112">
    <property type="entry name" value="Neurotransmitter-gated ion-channel transmembrane pore"/>
    <property type="match status" value="1"/>
</dbReference>
<dbReference type="SUPFAM" id="SSF63712">
    <property type="entry name" value="Nicotinic receptor ligand binding domain-like"/>
    <property type="match status" value="1"/>
</dbReference>
<protein>
    <recommendedName>
        <fullName evidence="6">Neurotransmitter-gated ion-channel ligand-binding domain-containing protein</fullName>
    </recommendedName>
</protein>
<dbReference type="Gene3D" id="2.70.170.10">
    <property type="entry name" value="Neurotransmitter-gated ion-channel ligand-binding domain"/>
    <property type="match status" value="1"/>
</dbReference>
<dbReference type="InterPro" id="IPR036719">
    <property type="entry name" value="Neuro-gated_channel_TM_sf"/>
</dbReference>
<name>A0A5M8FN79_9GAMM</name>
<proteinExistence type="predicted"/>
<gene>
    <name evidence="7" type="ORF">F2Q65_18040</name>
</gene>
<dbReference type="InterPro" id="IPR006202">
    <property type="entry name" value="Neur_chan_lig-bd"/>
</dbReference>
<dbReference type="GO" id="GO:0004888">
    <property type="term" value="F:transmembrane signaling receptor activity"/>
    <property type="evidence" value="ECO:0007669"/>
    <property type="project" value="InterPro"/>
</dbReference>
<evidence type="ECO:0000259" key="6">
    <source>
        <dbReference type="Pfam" id="PF02931"/>
    </source>
</evidence>
<dbReference type="Proteomes" id="UP000322981">
    <property type="component" value="Unassembled WGS sequence"/>
</dbReference>
<evidence type="ECO:0000256" key="1">
    <source>
        <dbReference type="ARBA" id="ARBA00004141"/>
    </source>
</evidence>
<sequence>MELMTRKCRPQTHPGYARLMAGVLMFLAVLAWGMGKATADSEPGAATQYPGAPGEASASEATYPFALAPPKPAGPLVVRARLDINQINEIDDSAENFEFSGVLTLSWQDPRQAFDPAVEGVKEKIYTGNFQFDEISPGWYPQLVLVNESGLLEKSAVILRVRPDGTSILTETLNARAESKLDMRRFPFDHQHLKAAFQVLGYDKDEVQLVADTGRAPAPDSRVRIPQWNLQGISDSTEEWTAPYAGQGGLASTYIVTIDMKRQPFYMMRLVVFPLFVIVLLSFTVFWMDRSSLGDRVSVSFIGILTAVAYLMVTGDNMPRIGYATLIHGFLNLSLIIMTITVVFNLMVGALEQKGEPALALRIDHICRWAFPLAYLGLMGVMVVSAFSFY</sequence>
<dbReference type="InterPro" id="IPR036734">
    <property type="entry name" value="Neur_chan_lig-bd_sf"/>
</dbReference>
<comment type="subcellular location">
    <subcellularLocation>
        <location evidence="1">Membrane</location>
        <topology evidence="1">Multi-pass membrane protein</topology>
    </subcellularLocation>
</comment>
<feature type="transmembrane region" description="Helical" evidence="5">
    <location>
        <begin position="325"/>
        <end position="348"/>
    </location>
</feature>
<reference evidence="7 8" key="1">
    <citation type="submission" date="2019-09" db="EMBL/GenBank/DDBJ databases">
        <title>Whole-genome sequence of the purple sulfur bacterium Thiohalocapsa marina DSM 19078.</title>
        <authorList>
            <person name="Kyndt J.A."/>
            <person name="Meyer T.E."/>
        </authorList>
    </citation>
    <scope>NUCLEOTIDE SEQUENCE [LARGE SCALE GENOMIC DNA]</scope>
    <source>
        <strain evidence="7 8">DSM 19078</strain>
    </source>
</reference>
<evidence type="ECO:0000313" key="8">
    <source>
        <dbReference type="Proteomes" id="UP000322981"/>
    </source>
</evidence>
<feature type="transmembrane region" description="Helical" evidence="5">
    <location>
        <begin position="266"/>
        <end position="286"/>
    </location>
</feature>
<dbReference type="InterPro" id="IPR006201">
    <property type="entry name" value="Neur_channel"/>
</dbReference>
<evidence type="ECO:0000256" key="3">
    <source>
        <dbReference type="ARBA" id="ARBA00022989"/>
    </source>
</evidence>
<dbReference type="AlphaFoldDB" id="A0A5M8FN79"/>
<keyword evidence="8" id="KW-1185">Reference proteome</keyword>
<dbReference type="GO" id="GO:0016020">
    <property type="term" value="C:membrane"/>
    <property type="evidence" value="ECO:0007669"/>
    <property type="project" value="UniProtKB-SubCell"/>
</dbReference>
<dbReference type="OrthoDB" id="1326189at2"/>
<organism evidence="7 8">
    <name type="scientific">Thiohalocapsa marina</name>
    <dbReference type="NCBI Taxonomy" id="424902"/>
    <lineage>
        <taxon>Bacteria</taxon>
        <taxon>Pseudomonadati</taxon>
        <taxon>Pseudomonadota</taxon>
        <taxon>Gammaproteobacteria</taxon>
        <taxon>Chromatiales</taxon>
        <taxon>Chromatiaceae</taxon>
        <taxon>Thiohalocapsa</taxon>
    </lineage>
</organism>
<dbReference type="EMBL" id="VWXX01000048">
    <property type="protein sequence ID" value="KAA6182382.1"/>
    <property type="molecule type" value="Genomic_DNA"/>
</dbReference>
<evidence type="ECO:0000256" key="2">
    <source>
        <dbReference type="ARBA" id="ARBA00022692"/>
    </source>
</evidence>
<dbReference type="CDD" id="cd18988">
    <property type="entry name" value="LGIC_ECD_bact"/>
    <property type="match status" value="1"/>
</dbReference>
<keyword evidence="2 5" id="KW-0812">Transmembrane</keyword>
<feature type="transmembrane region" description="Helical" evidence="5">
    <location>
        <begin position="369"/>
        <end position="389"/>
    </location>
</feature>